<dbReference type="AlphaFoldDB" id="A0A7C8YWG9"/>
<keyword evidence="1" id="KW-1133">Transmembrane helix</keyword>
<proteinExistence type="predicted"/>
<reference evidence="2" key="1">
    <citation type="journal article" date="2013" name="J. Plant Res.">
        <title>Effect of fungi and light on seed germination of three Opuntia species from semiarid lands of central Mexico.</title>
        <authorList>
            <person name="Delgado-Sanchez P."/>
            <person name="Jimenez-Bremont J.F."/>
            <person name="Guerrero-Gonzalez Mde L."/>
            <person name="Flores J."/>
        </authorList>
    </citation>
    <scope>NUCLEOTIDE SEQUENCE</scope>
    <source>
        <tissue evidence="2">Cladode</tissue>
    </source>
</reference>
<name>A0A7C8YWG9_OPUST</name>
<evidence type="ECO:0000256" key="1">
    <source>
        <dbReference type="SAM" id="Phobius"/>
    </source>
</evidence>
<organism evidence="2">
    <name type="scientific">Opuntia streptacantha</name>
    <name type="common">Prickly pear cactus</name>
    <name type="synonym">Opuntia cardona</name>
    <dbReference type="NCBI Taxonomy" id="393608"/>
    <lineage>
        <taxon>Eukaryota</taxon>
        <taxon>Viridiplantae</taxon>
        <taxon>Streptophyta</taxon>
        <taxon>Embryophyta</taxon>
        <taxon>Tracheophyta</taxon>
        <taxon>Spermatophyta</taxon>
        <taxon>Magnoliopsida</taxon>
        <taxon>eudicotyledons</taxon>
        <taxon>Gunneridae</taxon>
        <taxon>Pentapetalae</taxon>
        <taxon>Caryophyllales</taxon>
        <taxon>Cactineae</taxon>
        <taxon>Cactaceae</taxon>
        <taxon>Opuntioideae</taxon>
        <taxon>Opuntia</taxon>
    </lineage>
</organism>
<feature type="transmembrane region" description="Helical" evidence="1">
    <location>
        <begin position="52"/>
        <end position="75"/>
    </location>
</feature>
<dbReference type="EMBL" id="GISG01065610">
    <property type="protein sequence ID" value="MBA4628352.1"/>
    <property type="molecule type" value="Transcribed_RNA"/>
</dbReference>
<accession>A0A7C8YWG9</accession>
<evidence type="ECO:0000313" key="2">
    <source>
        <dbReference type="EMBL" id="MBA4628352.1"/>
    </source>
</evidence>
<keyword evidence="1" id="KW-0812">Transmembrane</keyword>
<protein>
    <submittedName>
        <fullName evidence="2">Uncharacterized protein</fullName>
    </submittedName>
</protein>
<reference evidence="2" key="2">
    <citation type="submission" date="2020-07" db="EMBL/GenBank/DDBJ databases">
        <authorList>
            <person name="Vera ALvarez R."/>
            <person name="Arias-Moreno D.M."/>
            <person name="Jimenez-Jacinto V."/>
            <person name="Jimenez-Bremont J.F."/>
            <person name="Swaminathan K."/>
            <person name="Moose S.P."/>
            <person name="Guerrero-Gonzalez M.L."/>
            <person name="Marino-Ramirez L."/>
            <person name="Landsman D."/>
            <person name="Rodriguez-Kessler M."/>
            <person name="Delgado-Sanchez P."/>
        </authorList>
    </citation>
    <scope>NUCLEOTIDE SEQUENCE</scope>
    <source>
        <tissue evidence="2">Cladode</tissue>
    </source>
</reference>
<keyword evidence="1" id="KW-0472">Membrane</keyword>
<sequence length="101" mass="11510">MSHVLAVLSIYSGSQVLDFIFKSHLCPLPSVVTSRRKFILLIIQMWTQTGRAIVIVPGLLNVLFCPCLLMPLLILRRLNRLPEMRSLFVLWALALEKYASD</sequence>